<reference evidence="2" key="1">
    <citation type="submission" date="2023-01" db="EMBL/GenBank/DDBJ databases">
        <title>Genome assembly of the deep-sea coral Lophelia pertusa.</title>
        <authorList>
            <person name="Herrera S."/>
            <person name="Cordes E."/>
        </authorList>
    </citation>
    <scope>NUCLEOTIDE SEQUENCE</scope>
    <source>
        <strain evidence="2">USNM1676648</strain>
        <tissue evidence="2">Polyp</tissue>
    </source>
</reference>
<keyword evidence="2" id="KW-0808">Transferase</keyword>
<dbReference type="OrthoDB" id="7873042at2759"/>
<dbReference type="GO" id="GO:0061630">
    <property type="term" value="F:ubiquitin protein ligase activity"/>
    <property type="evidence" value="ECO:0007669"/>
    <property type="project" value="UniProtKB-EC"/>
</dbReference>
<feature type="region of interest" description="Disordered" evidence="1">
    <location>
        <begin position="135"/>
        <end position="171"/>
    </location>
</feature>
<keyword evidence="2" id="KW-0012">Acyltransferase</keyword>
<accession>A0A9X0CH66</accession>
<proteinExistence type="predicted"/>
<protein>
    <submittedName>
        <fullName evidence="2">E3 ubiquitin-protein ligase kcmf1</fullName>
        <ecNumber evidence="2">2.3.2.27</ecNumber>
    </submittedName>
</protein>
<organism evidence="2 3">
    <name type="scientific">Desmophyllum pertusum</name>
    <dbReference type="NCBI Taxonomy" id="174260"/>
    <lineage>
        <taxon>Eukaryota</taxon>
        <taxon>Metazoa</taxon>
        <taxon>Cnidaria</taxon>
        <taxon>Anthozoa</taxon>
        <taxon>Hexacorallia</taxon>
        <taxon>Scleractinia</taxon>
        <taxon>Caryophylliina</taxon>
        <taxon>Caryophylliidae</taxon>
        <taxon>Desmophyllum</taxon>
    </lineage>
</organism>
<comment type="caution">
    <text evidence="2">The sequence shown here is derived from an EMBL/GenBank/DDBJ whole genome shotgun (WGS) entry which is preliminary data.</text>
</comment>
<dbReference type="Proteomes" id="UP001163046">
    <property type="component" value="Unassembled WGS sequence"/>
</dbReference>
<keyword evidence="3" id="KW-1185">Reference proteome</keyword>
<evidence type="ECO:0000256" key="1">
    <source>
        <dbReference type="SAM" id="MobiDB-lite"/>
    </source>
</evidence>
<dbReference type="EMBL" id="MU827782">
    <property type="protein sequence ID" value="KAJ7336667.1"/>
    <property type="molecule type" value="Genomic_DNA"/>
</dbReference>
<evidence type="ECO:0000313" key="2">
    <source>
        <dbReference type="EMBL" id="KAJ7336667.1"/>
    </source>
</evidence>
<gene>
    <name evidence="2" type="primary">KCMF1_1</name>
    <name evidence="2" type="ORF">OS493_011888</name>
</gene>
<sequence>MDPIAELLSQLSGVRRAAQQPQPPMQSQLQLLQQQLQLERQQVQQTKERLERLPARRQMAAAAAAAAASSSAAATSTASAQESSSWASSSFLLARANEPSLSEAEQETLERERADRSLFVQDLILSTLGSAAFRRRARPSSSSVTETSDEFTSLTLQDSSGTQAGSGDGMRAEAQDCNVIEQDITVQDMELISLETEEEKDS</sequence>
<dbReference type="EC" id="2.3.2.27" evidence="2"/>
<evidence type="ECO:0000313" key="3">
    <source>
        <dbReference type="Proteomes" id="UP001163046"/>
    </source>
</evidence>
<dbReference type="AlphaFoldDB" id="A0A9X0CH66"/>
<feature type="compositionally biased region" description="Polar residues" evidence="1">
    <location>
        <begin position="144"/>
        <end position="165"/>
    </location>
</feature>
<name>A0A9X0CH66_9CNID</name>